<reference evidence="2" key="1">
    <citation type="journal article" date="2015" name="ISME J.">
        <title>Aquifer environment selects for microbial species cohorts in sediment and groundwater.</title>
        <authorList>
            <person name="Hug L.A."/>
            <person name="Thomas B.C."/>
            <person name="Brown C.T."/>
            <person name="Frischkorn K.R."/>
            <person name="Williams K.H."/>
            <person name="Tringe S.G."/>
            <person name="Banfield J.F."/>
        </authorList>
    </citation>
    <scope>NUCLEOTIDE SEQUENCE</scope>
</reference>
<dbReference type="EMBL" id="KT007046">
    <property type="protein sequence ID" value="AKQ04675.1"/>
    <property type="molecule type" value="Genomic_DNA"/>
</dbReference>
<name>A0A0H4TCR5_9BACT</name>
<dbReference type="Gene3D" id="2.40.128.260">
    <property type="entry name" value="Type IV secretion system, VirB10/TraB/TrbI"/>
    <property type="match status" value="1"/>
</dbReference>
<organism evidence="2">
    <name type="scientific">uncultured Gemmatimonadetes bacterium Rifle_16ft_4_minimus_7</name>
    <dbReference type="NCBI Taxonomy" id="1665098"/>
    <lineage>
        <taxon>Bacteria</taxon>
        <taxon>Pseudomonadati</taxon>
        <taxon>Gemmatimonadota</taxon>
        <taxon>environmental samples</taxon>
    </lineage>
</organism>
<proteinExistence type="predicted"/>
<dbReference type="AlphaFoldDB" id="A0A0H4TCR5"/>
<evidence type="ECO:0000256" key="1">
    <source>
        <dbReference type="SAM" id="MobiDB-lite"/>
    </source>
</evidence>
<accession>A0A0H4TCR5</accession>
<feature type="compositionally biased region" description="Basic and acidic residues" evidence="1">
    <location>
        <begin position="25"/>
        <end position="34"/>
    </location>
</feature>
<sequence>MYSTARVSLTLGLAAAFWACGGGESARETPEQGRDLSLAPAESVAQLSDQPAAQPAARPPVTQPAQPRPQPQPQPRTQPPAPRPTPPMLAEGTSIELFASDSLNSRKNKKGDAVMATSASAVSDSRGREVIPAGAVFLGTISDIAPAESPGGQGRMALTFNRVQFGGKTYSVQAAADTLGTVMKGRGVTAGDAAKVGAGAVVGAVAGRLIGGNKTGTAVGAAAGAAAGAGVAAATRDIDIILPAGALIRIVLTAPFTLEEIAG</sequence>
<feature type="region of interest" description="Disordered" evidence="1">
    <location>
        <begin position="23"/>
        <end position="90"/>
    </location>
</feature>
<feature type="compositionally biased region" description="Pro residues" evidence="1">
    <location>
        <begin position="57"/>
        <end position="87"/>
    </location>
</feature>
<protein>
    <submittedName>
        <fullName evidence="2">Uncharacterized protein</fullName>
    </submittedName>
</protein>
<evidence type="ECO:0000313" key="2">
    <source>
        <dbReference type="EMBL" id="AKQ04675.1"/>
    </source>
</evidence>
<dbReference type="InterPro" id="IPR042217">
    <property type="entry name" value="T4SS_VirB10/TrbI"/>
</dbReference>